<sequence length="68" mass="7251">MKLTALQGDTLDALCWRHYGSTAGTVEAVLDANPGLAELGAILPLGTVVDMPELNTIEQTKPLLQLFD</sequence>
<evidence type="ECO:0000313" key="2">
    <source>
        <dbReference type="Proteomes" id="UP001059745"/>
    </source>
</evidence>
<dbReference type="EMBL" id="CP104214">
    <property type="protein sequence ID" value="UWX70347.1"/>
    <property type="molecule type" value="Genomic_DNA"/>
</dbReference>
<evidence type="ECO:0000313" key="1">
    <source>
        <dbReference type="EMBL" id="UWX70347.1"/>
    </source>
</evidence>
<dbReference type="Pfam" id="PF05489">
    <property type="entry name" value="Phage_tail_X"/>
    <property type="match status" value="1"/>
</dbReference>
<organism evidence="1 2">
    <name type="scientific">Burkholderia gladioli</name>
    <name type="common">Pseudomonas marginata</name>
    <name type="synonym">Phytomonas marginata</name>
    <dbReference type="NCBI Taxonomy" id="28095"/>
    <lineage>
        <taxon>Bacteria</taxon>
        <taxon>Pseudomonadati</taxon>
        <taxon>Pseudomonadota</taxon>
        <taxon>Betaproteobacteria</taxon>
        <taxon>Burkholderiales</taxon>
        <taxon>Burkholderiaceae</taxon>
        <taxon>Burkholderia</taxon>
    </lineage>
</organism>
<dbReference type="AlphaFoldDB" id="A0AB38TQY7"/>
<accession>A0AB38TQY7</accession>
<name>A0AB38TQY7_BURGA</name>
<gene>
    <name evidence="1" type="ORF">NYZ96_00780</name>
</gene>
<dbReference type="RefSeq" id="WP_260531322.1">
    <property type="nucleotide sequence ID" value="NZ_CP104214.1"/>
</dbReference>
<dbReference type="Proteomes" id="UP001059745">
    <property type="component" value="Chromosome 1"/>
</dbReference>
<reference evidence="1" key="1">
    <citation type="submission" date="2022-09" db="EMBL/GenBank/DDBJ databases">
        <title>Genomic of Burkholderia gladioli.</title>
        <authorList>
            <person name="Wu H."/>
        </authorList>
    </citation>
    <scope>NUCLEOTIDE SEQUENCE</scope>
    <source>
        <strain evidence="1">ZN-S4</strain>
    </source>
</reference>
<protein>
    <submittedName>
        <fullName evidence="1">Tail protein X</fullName>
    </submittedName>
</protein>
<proteinExistence type="predicted"/>
<dbReference type="InterPro" id="IPR008861">
    <property type="entry name" value="GpX-like"/>
</dbReference>